<dbReference type="Gene3D" id="3.30.450.40">
    <property type="match status" value="2"/>
</dbReference>
<dbReference type="InterPro" id="IPR003018">
    <property type="entry name" value="GAF"/>
</dbReference>
<dbReference type="SMART" id="SM00065">
    <property type="entry name" value="GAF"/>
    <property type="match status" value="2"/>
</dbReference>
<name>A0ABQ3XNQ8_9ACTN</name>
<evidence type="ECO:0000313" key="5">
    <source>
        <dbReference type="Proteomes" id="UP000612282"/>
    </source>
</evidence>
<evidence type="ECO:0000256" key="1">
    <source>
        <dbReference type="ARBA" id="ARBA00022801"/>
    </source>
</evidence>
<evidence type="ECO:0000259" key="2">
    <source>
        <dbReference type="SMART" id="SM00065"/>
    </source>
</evidence>
<feature type="domain" description="PPM-type phosphatase" evidence="3">
    <location>
        <begin position="352"/>
        <end position="573"/>
    </location>
</feature>
<protein>
    <recommendedName>
        <fullName evidence="6">Protein serine phosphatase with GAF(S) sensor(S)</fullName>
    </recommendedName>
</protein>
<dbReference type="PANTHER" id="PTHR43156:SF2">
    <property type="entry name" value="STAGE II SPORULATION PROTEIN E"/>
    <property type="match status" value="1"/>
</dbReference>
<dbReference type="InterPro" id="IPR036457">
    <property type="entry name" value="PPM-type-like_dom_sf"/>
</dbReference>
<dbReference type="SMART" id="SM00331">
    <property type="entry name" value="PP2C_SIG"/>
    <property type="match status" value="1"/>
</dbReference>
<accession>A0ABQ3XNQ8</accession>
<dbReference type="InterPro" id="IPR001932">
    <property type="entry name" value="PPM-type_phosphatase-like_dom"/>
</dbReference>
<feature type="domain" description="GAF" evidence="2">
    <location>
        <begin position="11"/>
        <end position="157"/>
    </location>
</feature>
<dbReference type="Pfam" id="PF07228">
    <property type="entry name" value="SpoIIE"/>
    <property type="match status" value="1"/>
</dbReference>
<dbReference type="SUPFAM" id="SSF55781">
    <property type="entry name" value="GAF domain-like"/>
    <property type="match status" value="2"/>
</dbReference>
<dbReference type="SUPFAM" id="SSF81606">
    <property type="entry name" value="PP2C-like"/>
    <property type="match status" value="1"/>
</dbReference>
<comment type="caution">
    <text evidence="4">The sequence shown here is derived from an EMBL/GenBank/DDBJ whole genome shotgun (WGS) entry which is preliminary data.</text>
</comment>
<organism evidence="4 5">
    <name type="scientific">Actinoplanes couchii</name>
    <dbReference type="NCBI Taxonomy" id="403638"/>
    <lineage>
        <taxon>Bacteria</taxon>
        <taxon>Bacillati</taxon>
        <taxon>Actinomycetota</taxon>
        <taxon>Actinomycetes</taxon>
        <taxon>Micromonosporales</taxon>
        <taxon>Micromonosporaceae</taxon>
        <taxon>Actinoplanes</taxon>
    </lineage>
</organism>
<dbReference type="InterPro" id="IPR029016">
    <property type="entry name" value="GAF-like_dom_sf"/>
</dbReference>
<dbReference type="Pfam" id="PF13185">
    <property type="entry name" value="GAF_2"/>
    <property type="match status" value="1"/>
</dbReference>
<dbReference type="Proteomes" id="UP000612282">
    <property type="component" value="Unassembled WGS sequence"/>
</dbReference>
<sequence length="580" mass="61940">MAARRTGLTASPDPAFDRFASMVRNVLKVPVALVSLVEADRQVFPGALGLADPWQQQRQTPLSHSFCRHVVDSAQPLVIEDARTDPRVTGNLAITDLNVVGYAGMPLTDETGRVLGSLCAIDTVPRQWTAAELALLADLAAACSDSLQLRITTTSARQHQDRADAQAARSRLLLRASTALAATSTADDVVDAVRQLVTGTLDPAYVGVSVLDRSGRVNLRSGLQLPSRVAERWNRYTRGAATPSALATRTGVPVLLPDMAAVHALTPDAAETFLEMGWQSGASVPLPGPDGPVGALTFVWKQQYRLDDAEQTVLAALAGYVAQALQRADYLFSRENAAAVLQKAMLSDLPDAPPFELAARYEPAARGDHVGGDWYDAVQLEPRHLALVIGDVTGHDMRAAAQMGRLRSKLRLLLVDRNESPSGLLRRLDTATRVLGDPITATATLALLSPEPGGADGYRLHWSNAGHPSPVVASGGAASTLTGHDPLLGAGPRISRHSHTRHLPPGATLLFYTDGLLEVRSHTLEEFDARQRDLHDRLAGADGVPLDDLLERLYEEFAGDDHEDDVALLAVRLPPGPGGA</sequence>
<dbReference type="Pfam" id="PF01590">
    <property type="entry name" value="GAF"/>
    <property type="match status" value="1"/>
</dbReference>
<evidence type="ECO:0000313" key="4">
    <source>
        <dbReference type="EMBL" id="GID60152.1"/>
    </source>
</evidence>
<keyword evidence="5" id="KW-1185">Reference proteome</keyword>
<dbReference type="InterPro" id="IPR052016">
    <property type="entry name" value="Bact_Sigma-Reg"/>
</dbReference>
<gene>
    <name evidence="4" type="ORF">Aco03nite_085560</name>
</gene>
<evidence type="ECO:0000259" key="3">
    <source>
        <dbReference type="SMART" id="SM00331"/>
    </source>
</evidence>
<dbReference type="PANTHER" id="PTHR43156">
    <property type="entry name" value="STAGE II SPORULATION PROTEIN E-RELATED"/>
    <property type="match status" value="1"/>
</dbReference>
<feature type="domain" description="GAF" evidence="2">
    <location>
        <begin position="185"/>
        <end position="335"/>
    </location>
</feature>
<evidence type="ECO:0008006" key="6">
    <source>
        <dbReference type="Google" id="ProtNLM"/>
    </source>
</evidence>
<keyword evidence="1" id="KW-0378">Hydrolase</keyword>
<proteinExistence type="predicted"/>
<dbReference type="EMBL" id="BOMG01000104">
    <property type="protein sequence ID" value="GID60152.1"/>
    <property type="molecule type" value="Genomic_DNA"/>
</dbReference>
<dbReference type="Gene3D" id="3.60.40.10">
    <property type="entry name" value="PPM-type phosphatase domain"/>
    <property type="match status" value="1"/>
</dbReference>
<reference evidence="4 5" key="1">
    <citation type="submission" date="2021-01" db="EMBL/GenBank/DDBJ databases">
        <title>Whole genome shotgun sequence of Actinoplanes couchii NBRC 106145.</title>
        <authorList>
            <person name="Komaki H."/>
            <person name="Tamura T."/>
        </authorList>
    </citation>
    <scope>NUCLEOTIDE SEQUENCE [LARGE SCALE GENOMIC DNA]</scope>
    <source>
        <strain evidence="4 5">NBRC 106145</strain>
    </source>
</reference>